<comment type="caution">
    <text evidence="3">The sequence shown here is derived from an EMBL/GenBank/DDBJ whole genome shotgun (WGS) entry which is preliminary data.</text>
</comment>
<name>A0A0N1NZT8_9EURO</name>
<dbReference type="OrthoDB" id="5819582at2759"/>
<dbReference type="GeneID" id="28740495"/>
<dbReference type="STRING" id="1664694.A0A0N1NZT8"/>
<evidence type="ECO:0000259" key="2">
    <source>
        <dbReference type="Pfam" id="PF01757"/>
    </source>
</evidence>
<dbReference type="RefSeq" id="XP_018001128.1">
    <property type="nucleotide sequence ID" value="XM_018148616.1"/>
</dbReference>
<dbReference type="InterPro" id="IPR050879">
    <property type="entry name" value="Acyltransferase_3"/>
</dbReference>
<keyword evidence="1" id="KW-0812">Transmembrane</keyword>
<keyword evidence="4" id="KW-1185">Reference proteome</keyword>
<evidence type="ECO:0000256" key="1">
    <source>
        <dbReference type="SAM" id="Phobius"/>
    </source>
</evidence>
<feature type="transmembrane region" description="Helical" evidence="1">
    <location>
        <begin position="367"/>
        <end position="386"/>
    </location>
</feature>
<sequence length="519" mass="58924">MALRLVTASPELVRVNGKPHAESVFDDIEAMLERKGERGDKSEKSDKLAPTVSVVEIKEMKQPAKGKHDTAYLDGLRGFAALLVYSLHHQVWGHSGVQGELILENVFGWEGQYYFVCLPGIRLLFSGGHFAVAIFFVISGYVLSLGPLRALHAQDQSGLARRLGSALFRRWVRLFLPVLATTFVWMTTWHMFGIKNNNPIADPPQSNYLDELWKWYCDFKNFSFVFTGEPANAYNDHTWSIPMEFRGSIVVYTACLAFTELSTNSRLLCEAGLVWYFLYIVDGWFCCLFMVGMLFCDLNLLAKGGELPRLLERLRPTRRWIFYILFTAAIYLAGVPSISNDLPHLRRSPGWWLLSFLKPQAVYDFRWFYRVIAAILAMVSIPNLPWIKAFFETRFCQYLGKISFGLYLVHGPVLWSLGDRVYAAVGCVREGHASATPGWINLAPFSDWGPFGLEVNYLAAQLILLPFTIWLADLVTRAIDEPSVKFSQYLLKRASSSASALPAVEPAREKRRHLRSCTE</sequence>
<protein>
    <recommendedName>
        <fullName evidence="2">Acyltransferase 3 domain-containing protein</fullName>
    </recommendedName>
</protein>
<dbReference type="AlphaFoldDB" id="A0A0N1NZT8"/>
<gene>
    <name evidence="3" type="ORF">AB675_8188</name>
</gene>
<evidence type="ECO:0000313" key="4">
    <source>
        <dbReference type="Proteomes" id="UP000038010"/>
    </source>
</evidence>
<feature type="domain" description="Acyltransferase 3" evidence="2">
    <location>
        <begin position="71"/>
        <end position="476"/>
    </location>
</feature>
<feature type="transmembrane region" description="Helical" evidence="1">
    <location>
        <begin position="273"/>
        <end position="300"/>
    </location>
</feature>
<dbReference type="InterPro" id="IPR002656">
    <property type="entry name" value="Acyl_transf_3_dom"/>
</dbReference>
<feature type="transmembrane region" description="Helical" evidence="1">
    <location>
        <begin position="130"/>
        <end position="151"/>
    </location>
</feature>
<keyword evidence="1" id="KW-1133">Transmembrane helix</keyword>
<accession>A0A0N1NZT8</accession>
<proteinExistence type="predicted"/>
<dbReference type="GO" id="GO:0016747">
    <property type="term" value="F:acyltransferase activity, transferring groups other than amino-acyl groups"/>
    <property type="evidence" value="ECO:0007669"/>
    <property type="project" value="InterPro"/>
</dbReference>
<feature type="transmembrane region" description="Helical" evidence="1">
    <location>
        <begin position="171"/>
        <end position="192"/>
    </location>
</feature>
<reference evidence="3 4" key="1">
    <citation type="submission" date="2015-06" db="EMBL/GenBank/DDBJ databases">
        <title>Draft genome of the ant-associated black yeast Phialophora attae CBS 131958.</title>
        <authorList>
            <person name="Moreno L.F."/>
            <person name="Stielow B.J."/>
            <person name="de Hoog S."/>
            <person name="Vicente V.A."/>
            <person name="Weiss V.A."/>
            <person name="de Vries M."/>
            <person name="Cruz L.M."/>
            <person name="Souza E.M."/>
        </authorList>
    </citation>
    <scope>NUCLEOTIDE SEQUENCE [LARGE SCALE GENOMIC DNA]</scope>
    <source>
        <strain evidence="3 4">CBS 131958</strain>
    </source>
</reference>
<organism evidence="3 4">
    <name type="scientific">Cyphellophora attinorum</name>
    <dbReference type="NCBI Taxonomy" id="1664694"/>
    <lineage>
        <taxon>Eukaryota</taxon>
        <taxon>Fungi</taxon>
        <taxon>Dikarya</taxon>
        <taxon>Ascomycota</taxon>
        <taxon>Pezizomycotina</taxon>
        <taxon>Eurotiomycetes</taxon>
        <taxon>Chaetothyriomycetidae</taxon>
        <taxon>Chaetothyriales</taxon>
        <taxon>Cyphellophoraceae</taxon>
        <taxon>Cyphellophora</taxon>
    </lineage>
</organism>
<dbReference type="VEuPathDB" id="FungiDB:AB675_8188"/>
<evidence type="ECO:0000313" key="3">
    <source>
        <dbReference type="EMBL" id="KPI41165.1"/>
    </source>
</evidence>
<dbReference type="PANTHER" id="PTHR23028:SF125">
    <property type="entry name" value="ACYLTRANSFERASE"/>
    <property type="match status" value="1"/>
</dbReference>
<dbReference type="Proteomes" id="UP000038010">
    <property type="component" value="Unassembled WGS sequence"/>
</dbReference>
<keyword evidence="1" id="KW-0472">Membrane</keyword>
<dbReference type="PANTHER" id="PTHR23028">
    <property type="entry name" value="ACETYLTRANSFERASE"/>
    <property type="match status" value="1"/>
</dbReference>
<dbReference type="Pfam" id="PF01757">
    <property type="entry name" value="Acyl_transf_3"/>
    <property type="match status" value="1"/>
</dbReference>
<dbReference type="EMBL" id="LFJN01000010">
    <property type="protein sequence ID" value="KPI41165.1"/>
    <property type="molecule type" value="Genomic_DNA"/>
</dbReference>
<feature type="transmembrane region" description="Helical" evidence="1">
    <location>
        <begin position="320"/>
        <end position="339"/>
    </location>
</feature>